<gene>
    <name evidence="1" type="ORF">NWT39_04830</name>
</gene>
<dbReference type="Proteomes" id="UP001059771">
    <property type="component" value="Chromosome"/>
</dbReference>
<evidence type="ECO:0000313" key="1">
    <source>
        <dbReference type="EMBL" id="UVS70114.1"/>
    </source>
</evidence>
<dbReference type="EMBL" id="CP103305">
    <property type="protein sequence ID" value="UVS70114.1"/>
    <property type="molecule type" value="Genomic_DNA"/>
</dbReference>
<name>A0A977NMP5_9ARCH</name>
<accession>A0A977NMP5</accession>
<proteinExistence type="predicted"/>
<dbReference type="RefSeq" id="WP_144239508.1">
    <property type="nucleotide sequence ID" value="NZ_CP103305.1"/>
</dbReference>
<dbReference type="AlphaFoldDB" id="A0A977NMP5"/>
<organism evidence="1">
    <name type="scientific">Nitrososphaera viennensis</name>
    <dbReference type="NCBI Taxonomy" id="1034015"/>
    <lineage>
        <taxon>Archaea</taxon>
        <taxon>Nitrososphaerota</taxon>
        <taxon>Nitrososphaeria</taxon>
        <taxon>Nitrososphaerales</taxon>
        <taxon>Nitrososphaeraceae</taxon>
        <taxon>Nitrososphaera</taxon>
    </lineage>
</organism>
<reference evidence="1" key="1">
    <citation type="submission" date="2022-08" db="EMBL/GenBank/DDBJ databases">
        <title>Dynamic responses of ammonia-oxidizing microbial communities induced by reactive oxygen species (ROS) in fluctuating redox aquifers.</title>
        <authorList>
            <person name="Wang P."/>
            <person name="Wang H."/>
        </authorList>
    </citation>
    <scope>NUCLEOTIDE SEQUENCE</scope>
    <source>
        <strain evidence="1">PLX03</strain>
    </source>
</reference>
<protein>
    <submittedName>
        <fullName evidence="1">Uncharacterized protein</fullName>
    </submittedName>
</protein>
<sequence length="89" mass="10209">MENGLIQRLIEAHAVERHQNDIAFTKSFRKFVARQRGKITKEQTLEDWRLILGAYDYRLVNLTADEAGATMVLLEFFADNAKTAIPDGR</sequence>
<dbReference type="GeneID" id="74946237"/>